<evidence type="ECO:0000313" key="4">
    <source>
        <dbReference type="Proteomes" id="UP000501107"/>
    </source>
</evidence>
<accession>A0A0B5X5U7</accession>
<reference evidence="2 4" key="2">
    <citation type="submission" date="2020-05" db="EMBL/GenBank/DDBJ databases">
        <title>FDA dAtabase for Regulatory Grade micrObial Sequences (FDA-ARGOS): Supporting development and validation of Infectious Disease Dx tests.</title>
        <authorList>
            <person name="Nelson B."/>
            <person name="Plummer A."/>
            <person name="Tallon L."/>
            <person name="Sadzewicz L."/>
            <person name="Zhao X."/>
            <person name="Vavikolanu K."/>
            <person name="Mehta A."/>
            <person name="Aluvathingal J."/>
            <person name="Nadendla S."/>
            <person name="Myers T."/>
            <person name="Yan Y."/>
            <person name="Sichtig H."/>
        </authorList>
    </citation>
    <scope>NUCLEOTIDE SEQUENCE [LARGE SCALE GENOMIC DNA]</scope>
    <source>
        <strain evidence="2 4">FDAARGOS_795</strain>
    </source>
</reference>
<organism evidence="2 4">
    <name type="scientific">Bacillus thuringiensis</name>
    <dbReference type="NCBI Taxonomy" id="1428"/>
    <lineage>
        <taxon>Bacteria</taxon>
        <taxon>Bacillati</taxon>
        <taxon>Bacillota</taxon>
        <taxon>Bacilli</taxon>
        <taxon>Bacillales</taxon>
        <taxon>Bacillaceae</taxon>
        <taxon>Bacillus</taxon>
        <taxon>Bacillus cereus group</taxon>
    </lineage>
</organism>
<dbReference type="InterPro" id="IPR025234">
    <property type="entry name" value="YjzH-like"/>
</dbReference>
<name>A0A0B5X5U7_BACTU</name>
<dbReference type="KEGG" id="btw:BF38_4352"/>
<dbReference type="Proteomes" id="UP000501107">
    <property type="component" value="Chromosome"/>
</dbReference>
<evidence type="ECO:0000313" key="1">
    <source>
        <dbReference type="EMBL" id="AJG78885.1"/>
    </source>
</evidence>
<evidence type="ECO:0000313" key="2">
    <source>
        <dbReference type="EMBL" id="QKH27919.1"/>
    </source>
</evidence>
<dbReference type="AlphaFoldDB" id="A0A0B5X5U7"/>
<dbReference type="Pfam" id="PF13783">
    <property type="entry name" value="DUF4177"/>
    <property type="match status" value="1"/>
</dbReference>
<proteinExistence type="predicted"/>
<dbReference type="EMBL" id="CP053980">
    <property type="protein sequence ID" value="QKH27919.1"/>
    <property type="molecule type" value="Genomic_DNA"/>
</dbReference>
<gene>
    <name evidence="1" type="ORF">BF38_4352</name>
    <name evidence="2" type="ORF">FOC89_29510</name>
</gene>
<evidence type="ECO:0000313" key="3">
    <source>
        <dbReference type="Proteomes" id="UP000031876"/>
    </source>
</evidence>
<dbReference type="RefSeq" id="WP_000272496.1">
    <property type="nucleotide sequence ID" value="NZ_CP009335.1"/>
</dbReference>
<dbReference type="Proteomes" id="UP000031876">
    <property type="component" value="Chromosome"/>
</dbReference>
<sequence length="62" mass="7385">MYDYKFVQVEIDGWKGQPKEDYKRIIIEHAEDGWEFVQVVTLTLSGYTTSLDIIFKRTKELL</sequence>
<protein>
    <submittedName>
        <fullName evidence="2">DUF4177 domain-containing protein</fullName>
    </submittedName>
</protein>
<dbReference type="EMBL" id="CP009335">
    <property type="protein sequence ID" value="AJG78885.1"/>
    <property type="molecule type" value="Genomic_DNA"/>
</dbReference>
<reference evidence="1 3" key="1">
    <citation type="journal article" date="2015" name="Genome Announc.">
        <title>Complete genome sequences for 35 biothreat assay-relevant bacillus species.</title>
        <authorList>
            <person name="Johnson S.L."/>
            <person name="Daligault H.E."/>
            <person name="Davenport K.W."/>
            <person name="Jaissle J."/>
            <person name="Frey K.G."/>
            <person name="Ladner J.T."/>
            <person name="Broomall S.M."/>
            <person name="Bishop-Lilly K.A."/>
            <person name="Bruce D.C."/>
            <person name="Gibbons H.S."/>
            <person name="Coyne S.R."/>
            <person name="Lo C.C."/>
            <person name="Meincke L."/>
            <person name="Munk A.C."/>
            <person name="Koroleva G.I."/>
            <person name="Rosenzweig C.N."/>
            <person name="Palacios G.F."/>
            <person name="Redden C.L."/>
            <person name="Minogue T.D."/>
            <person name="Chain P.S."/>
        </authorList>
    </citation>
    <scope>NUCLEOTIDE SEQUENCE [LARGE SCALE GENOMIC DNA]</scope>
    <source>
        <strain evidence="1 3">HD1011</strain>
    </source>
</reference>